<evidence type="ECO:0000256" key="1">
    <source>
        <dbReference type="ARBA" id="ARBA00004651"/>
    </source>
</evidence>
<feature type="transmembrane region" description="Helical" evidence="8">
    <location>
        <begin position="461"/>
        <end position="480"/>
    </location>
</feature>
<dbReference type="NCBIfam" id="TIGR01695">
    <property type="entry name" value="murJ_mviN"/>
    <property type="match status" value="1"/>
</dbReference>
<feature type="transmembrane region" description="Helical" evidence="8">
    <location>
        <begin position="357"/>
        <end position="378"/>
    </location>
</feature>
<feature type="transmembrane region" description="Helical" evidence="8">
    <location>
        <begin position="324"/>
        <end position="345"/>
    </location>
</feature>
<evidence type="ECO:0000313" key="9">
    <source>
        <dbReference type="EMBL" id="ACB42948.1"/>
    </source>
</evidence>
<dbReference type="GeneID" id="6482034"/>
<dbReference type="RefSeq" id="YP_002049158.1">
    <property type="nucleotide sequence ID" value="NC_011087.1"/>
</dbReference>
<evidence type="ECO:0000256" key="6">
    <source>
        <dbReference type="ARBA" id="ARBA00022989"/>
    </source>
</evidence>
<geneLocation type="organellar chromatophore" evidence="9"/>
<dbReference type="GO" id="GO:0008360">
    <property type="term" value="P:regulation of cell shape"/>
    <property type="evidence" value="ECO:0007669"/>
    <property type="project" value="UniProtKB-KW"/>
</dbReference>
<dbReference type="GO" id="GO:0005886">
    <property type="term" value="C:plasma membrane"/>
    <property type="evidence" value="ECO:0007669"/>
    <property type="project" value="UniProtKB-SubCell"/>
</dbReference>
<keyword evidence="2" id="KW-1003">Cell membrane</keyword>
<gene>
    <name evidence="9" type="ordered locus">PCC_0513</name>
</gene>
<keyword evidence="6 8" id="KW-1133">Transmembrane helix</keyword>
<feature type="transmembrane region" description="Helical" evidence="8">
    <location>
        <begin position="190"/>
        <end position="211"/>
    </location>
</feature>
<dbReference type="PANTHER" id="PTHR43486">
    <property type="entry name" value="LIPID II FLIPPASE MURJ-RELATED"/>
    <property type="match status" value="1"/>
</dbReference>
<proteinExistence type="inferred from homology"/>
<dbReference type="PRINTS" id="PR01806">
    <property type="entry name" value="VIRFACTRMVIN"/>
</dbReference>
<dbReference type="HAMAP" id="MF_02078">
    <property type="entry name" value="MurJ_MviN"/>
    <property type="match status" value="1"/>
</dbReference>
<feature type="transmembrane region" description="Helical" evidence="8">
    <location>
        <begin position="81"/>
        <end position="104"/>
    </location>
</feature>
<evidence type="ECO:0000256" key="2">
    <source>
        <dbReference type="ARBA" id="ARBA00022475"/>
    </source>
</evidence>
<dbReference type="CDD" id="cd13123">
    <property type="entry name" value="MATE_MurJ_like"/>
    <property type="match status" value="1"/>
</dbReference>
<protein>
    <submittedName>
        <fullName evidence="9">Integral membrane protein MviN</fullName>
    </submittedName>
</protein>
<feature type="transmembrane region" description="Helical" evidence="8">
    <location>
        <begin position="390"/>
        <end position="410"/>
    </location>
</feature>
<keyword evidence="9" id="KW-0934">Plastid</keyword>
<evidence type="ECO:0000256" key="8">
    <source>
        <dbReference type="SAM" id="Phobius"/>
    </source>
</evidence>
<comment type="subcellular location">
    <subcellularLocation>
        <location evidence="1">Cell membrane</location>
        <topology evidence="1">Multi-pass membrane protein</topology>
    </subcellularLocation>
</comment>
<reference evidence="9" key="2">
    <citation type="journal article" date="2008" name="Curr. Biol.">
        <title>Chromatophore genome sequence of Paulinella sheds light on acquisition of photosynthesis by eukaryotes.</title>
        <authorList>
            <person name="Nowack E.C.M."/>
            <person name="Melkonian M."/>
            <person name="Gloeckner G."/>
        </authorList>
    </citation>
    <scope>NUCLEOTIDE SEQUENCE [LARGE SCALE GENOMIC DNA]</scope>
</reference>
<keyword evidence="3 8" id="KW-0812">Transmembrane</keyword>
<name>B1X4S9_PAUCH</name>
<organism evidence="9">
    <name type="scientific">Paulinella chromatophora</name>
    <dbReference type="NCBI Taxonomy" id="39717"/>
    <lineage>
        <taxon>Eukaryota</taxon>
        <taxon>Sar</taxon>
        <taxon>Rhizaria</taxon>
        <taxon>Cercozoa</taxon>
        <taxon>Imbricatea</taxon>
        <taxon>Silicofilosea</taxon>
        <taxon>Euglyphida</taxon>
        <taxon>Paulinellidae</taxon>
        <taxon>Paulinella</taxon>
    </lineage>
</organism>
<feature type="transmembrane region" description="Helical" evidence="8">
    <location>
        <begin position="492"/>
        <end position="519"/>
    </location>
</feature>
<dbReference type="PANTHER" id="PTHR43486:SF1">
    <property type="entry name" value="LIPID II FLIPPASE MURJ-RELATED"/>
    <property type="match status" value="1"/>
</dbReference>
<accession>B1X4S9</accession>
<dbReference type="AlphaFoldDB" id="B1X4S9"/>
<feature type="transmembrane region" description="Helical" evidence="8">
    <location>
        <begin position="47"/>
        <end position="69"/>
    </location>
</feature>
<keyword evidence="5" id="KW-0573">Peptidoglycan synthesis</keyword>
<feature type="transmembrane region" description="Helical" evidence="8">
    <location>
        <begin position="430"/>
        <end position="449"/>
    </location>
</feature>
<evidence type="ECO:0000256" key="3">
    <source>
        <dbReference type="ARBA" id="ARBA00022692"/>
    </source>
</evidence>
<feature type="transmembrane region" description="Helical" evidence="8">
    <location>
        <begin position="256"/>
        <end position="278"/>
    </location>
</feature>
<dbReference type="EMBL" id="CP000815">
    <property type="protein sequence ID" value="ACB42948.1"/>
    <property type="molecule type" value="Genomic_DNA"/>
</dbReference>
<evidence type="ECO:0000256" key="7">
    <source>
        <dbReference type="ARBA" id="ARBA00023136"/>
    </source>
</evidence>
<evidence type="ECO:0000256" key="4">
    <source>
        <dbReference type="ARBA" id="ARBA00022960"/>
    </source>
</evidence>
<feature type="transmembrane region" description="Helical" evidence="8">
    <location>
        <begin position="124"/>
        <end position="148"/>
    </location>
</feature>
<sequence length="537" mass="57579">MAKSLRRIALVVTLATALSKLLGLLRQQAIAGAFGVSSAYDAYNYAYIFPGFLLILLGGINGPFHSAIVTSIVSRPHKEKLHILAAVNTLTGTVLFGVTGLLWLTSDLLITLVGPGLNLELHKIAVIQLQIMAPIAMFAGFIGLSFGVLNASNEFWLPSVSPLISSAVVISGLGLLWLKLGSDISNPERAFLGGGVLAGTTLLGAIAQWLVQIPLLIKQGVNKISFVWDWSHPGVAELLRVMLPATISSGMLQINVLIDLFFASGIMGSAAALSYAGLLVQTPLGLASSALLVPLLPIFTKLVASKDNCALIDRIRQGLMVSNIIMIPLGISIASLAYPIVGFVYSRGAFDNHAKTVVSTLLMAYGIGMPIYLGRDLVVRIFYALGDGITPLRFSIAGIILNLIFDWILVGGPSPWGLQLPYFNCGTPGLVLATVGVNASSYMGLLIALQSRVNGIPLFKWILDSIYLIFSGILSSLLIWQLTERVTWPNGIVGYLVEIFICGTLGIILYILSLVAIGLPETRRFFFDFRSKVVRTN</sequence>
<feature type="transmembrane region" description="Helical" evidence="8">
    <location>
        <begin position="155"/>
        <end position="178"/>
    </location>
</feature>
<reference evidence="9" key="1">
    <citation type="submission" date="2007-08" db="EMBL/GenBank/DDBJ databases">
        <authorList>
            <person name="Gloeckner G."/>
            <person name="Nowack E."/>
            <person name="Melkonian M."/>
        </authorList>
    </citation>
    <scope>NUCLEOTIDE SEQUENCE</scope>
</reference>
<evidence type="ECO:0000256" key="5">
    <source>
        <dbReference type="ARBA" id="ARBA00022984"/>
    </source>
</evidence>
<keyword evidence="7 8" id="KW-0472">Membrane</keyword>
<dbReference type="Pfam" id="PF03023">
    <property type="entry name" value="MurJ"/>
    <property type="match status" value="1"/>
</dbReference>
<dbReference type="InterPro" id="IPR004268">
    <property type="entry name" value="MurJ"/>
</dbReference>
<keyword evidence="4" id="KW-0133">Cell shape</keyword>
<feature type="transmembrane region" description="Helical" evidence="8">
    <location>
        <begin position="284"/>
        <end position="304"/>
    </location>
</feature>